<accession>A0AAJ5W796</accession>
<sequence length="315" mass="36867">MINLKDEALVSVIIPCYNHGRYLSKAIESVLAQTYTHFEIIVIDDGSTDNTKEIVQNYKEVKYVFKINQGLSAARNTGIDQSTGEYLVFLDADDWLLPDALMINLNFIRVSPQLAFVSGGFRFFFDKDQTTRDVTRKVDTDHYCYLLQTNFIAMIATVMFQRWVFESVRYDTTLKVCEDYDLYLKVARRHPIAHHTELIAVYFIHDSNVSKGSAMMLSTALQILDKQKSDLRNKDEKHWFNLGQTFWRNWYCNIIYEERVKILHESVESNRIAFKALRKHDKELYCVLILKTFSSFFKTGKIIMLSLFDVVSKRH</sequence>
<organism evidence="2 3">
    <name type="scientific">Candidatus Pedobacter colombiensis</name>
    <dbReference type="NCBI Taxonomy" id="3121371"/>
    <lineage>
        <taxon>Bacteria</taxon>
        <taxon>Pseudomonadati</taxon>
        <taxon>Bacteroidota</taxon>
        <taxon>Sphingobacteriia</taxon>
        <taxon>Sphingobacteriales</taxon>
        <taxon>Sphingobacteriaceae</taxon>
        <taxon>Pedobacter</taxon>
    </lineage>
</organism>
<feature type="domain" description="Glycosyltransferase 2-like" evidence="1">
    <location>
        <begin position="11"/>
        <end position="133"/>
    </location>
</feature>
<evidence type="ECO:0000259" key="1">
    <source>
        <dbReference type="Pfam" id="PF00535"/>
    </source>
</evidence>
<proteinExistence type="predicted"/>
<dbReference type="Pfam" id="PF00535">
    <property type="entry name" value="Glycos_transf_2"/>
    <property type="match status" value="1"/>
</dbReference>
<evidence type="ECO:0000313" key="2">
    <source>
        <dbReference type="EMBL" id="WEK19416.1"/>
    </source>
</evidence>
<evidence type="ECO:0000313" key="3">
    <source>
        <dbReference type="Proteomes" id="UP001214530"/>
    </source>
</evidence>
<name>A0AAJ5W796_9SPHI</name>
<dbReference type="PANTHER" id="PTHR43685">
    <property type="entry name" value="GLYCOSYLTRANSFERASE"/>
    <property type="match status" value="1"/>
</dbReference>
<keyword evidence="2" id="KW-0808">Transferase</keyword>
<reference evidence="2" key="1">
    <citation type="submission" date="2023-03" db="EMBL/GenBank/DDBJ databases">
        <title>Andean soil-derived lignocellulolytic bacterial consortium as a source of novel taxa and putative plastic-active enzymes.</title>
        <authorList>
            <person name="Diaz-Garcia L."/>
            <person name="Chuvochina M."/>
            <person name="Feuerriegel G."/>
            <person name="Bunk B."/>
            <person name="Sproer C."/>
            <person name="Streit W.R."/>
            <person name="Rodriguez L.M."/>
            <person name="Overmann J."/>
            <person name="Jimenez D.J."/>
        </authorList>
    </citation>
    <scope>NUCLEOTIDE SEQUENCE</scope>
    <source>
        <strain evidence="2">MAG 3858</strain>
    </source>
</reference>
<dbReference type="EMBL" id="CP119313">
    <property type="protein sequence ID" value="WEK19416.1"/>
    <property type="molecule type" value="Genomic_DNA"/>
</dbReference>
<dbReference type="GO" id="GO:0016757">
    <property type="term" value="F:glycosyltransferase activity"/>
    <property type="evidence" value="ECO:0007669"/>
    <property type="project" value="UniProtKB-KW"/>
</dbReference>
<protein>
    <submittedName>
        <fullName evidence="2">Glycosyltransferase</fullName>
        <ecNumber evidence="2">2.4.-.-</ecNumber>
    </submittedName>
</protein>
<dbReference type="InterPro" id="IPR050834">
    <property type="entry name" value="Glycosyltransf_2"/>
</dbReference>
<dbReference type="EC" id="2.4.-.-" evidence="2"/>
<dbReference type="SUPFAM" id="SSF53448">
    <property type="entry name" value="Nucleotide-diphospho-sugar transferases"/>
    <property type="match status" value="1"/>
</dbReference>
<keyword evidence="2" id="KW-0328">Glycosyltransferase</keyword>
<dbReference type="Gene3D" id="3.90.550.10">
    <property type="entry name" value="Spore Coat Polysaccharide Biosynthesis Protein SpsA, Chain A"/>
    <property type="match status" value="1"/>
</dbReference>
<gene>
    <name evidence="2" type="ORF">P0Y49_21820</name>
</gene>
<dbReference type="InterPro" id="IPR029044">
    <property type="entry name" value="Nucleotide-diphossugar_trans"/>
</dbReference>
<dbReference type="Proteomes" id="UP001214530">
    <property type="component" value="Chromosome"/>
</dbReference>
<dbReference type="AlphaFoldDB" id="A0AAJ5W796"/>
<dbReference type="InterPro" id="IPR001173">
    <property type="entry name" value="Glyco_trans_2-like"/>
</dbReference>
<dbReference type="PANTHER" id="PTHR43685:SF11">
    <property type="entry name" value="GLYCOSYLTRANSFERASE TAGX-RELATED"/>
    <property type="match status" value="1"/>
</dbReference>